<reference evidence="1" key="1">
    <citation type="submission" date="2020-03" db="EMBL/GenBank/DDBJ databases">
        <title>Five strains of Vibrio campbellii isolated from Mariana Trench.</title>
        <authorList>
            <person name="Liang J."/>
            <person name="Zhang X.-H."/>
        </authorList>
    </citation>
    <scope>NUCLEOTIDE SEQUENCE</scope>
    <source>
        <strain evidence="1">LJC014</strain>
    </source>
</reference>
<dbReference type="Proteomes" id="UP001058687">
    <property type="component" value="Chromosome 1"/>
</dbReference>
<evidence type="ECO:0000313" key="2">
    <source>
        <dbReference type="Proteomes" id="UP001058687"/>
    </source>
</evidence>
<accession>A0AAE9SPZ7</accession>
<proteinExistence type="predicted"/>
<protein>
    <submittedName>
        <fullName evidence="1">Uncharacterized protein</fullName>
    </submittedName>
</protein>
<dbReference type="RefSeq" id="WP_255935347.1">
    <property type="nucleotide sequence ID" value="NZ_CP050467.1"/>
</dbReference>
<gene>
    <name evidence="1" type="ORF">HB761_13815</name>
</gene>
<dbReference type="AlphaFoldDB" id="A0AAE9SPZ7"/>
<organism evidence="1 2">
    <name type="scientific">Vibrio campbellii</name>
    <dbReference type="NCBI Taxonomy" id="680"/>
    <lineage>
        <taxon>Bacteria</taxon>
        <taxon>Pseudomonadati</taxon>
        <taxon>Pseudomonadota</taxon>
        <taxon>Gammaproteobacteria</taxon>
        <taxon>Vibrionales</taxon>
        <taxon>Vibrionaceae</taxon>
        <taxon>Vibrio</taxon>
    </lineage>
</organism>
<sequence length="222" mass="24883">MGLATNIETWPMPAAIGMATEGIKAKYNDGSGCGGGFGAADYQIASRIDGAKVLLSIDRMQKKAAHLADWSLYAYASPLWNSKGNKKRLVESVLNDWVVLSSEQGMIVHKRTCLKIEALISTIAGNIALEQLTGAQTHFDHDGVQYTPSVSRQFLIKALVEVDCKHKNIESDGFRKKRTRYYQNHWSVWEKHIEVIRTLLINYDKSARKLFKKELENKNGAI</sequence>
<evidence type="ECO:0000313" key="1">
    <source>
        <dbReference type="EMBL" id="UTZ27730.1"/>
    </source>
</evidence>
<dbReference type="EMBL" id="CP050467">
    <property type="protein sequence ID" value="UTZ27730.1"/>
    <property type="molecule type" value="Genomic_DNA"/>
</dbReference>
<name>A0AAE9SPZ7_9VIBR</name>